<dbReference type="EMBL" id="BONU01000041">
    <property type="protein sequence ID" value="GIG75981.1"/>
    <property type="molecule type" value="Genomic_DNA"/>
</dbReference>
<dbReference type="GO" id="GO:0043856">
    <property type="term" value="F:anti-sigma factor antagonist activity"/>
    <property type="evidence" value="ECO:0007669"/>
    <property type="project" value="InterPro"/>
</dbReference>
<evidence type="ECO:0000313" key="5">
    <source>
        <dbReference type="Proteomes" id="UP000653674"/>
    </source>
</evidence>
<proteinExistence type="inferred from homology"/>
<dbReference type="CDD" id="cd07043">
    <property type="entry name" value="STAS_anti-anti-sigma_factors"/>
    <property type="match status" value="1"/>
</dbReference>
<dbReference type="InterPro" id="IPR003658">
    <property type="entry name" value="Anti-sigma_ant"/>
</dbReference>
<evidence type="ECO:0000313" key="4">
    <source>
        <dbReference type="EMBL" id="GIG75981.1"/>
    </source>
</evidence>
<dbReference type="RefSeq" id="WP_168079701.1">
    <property type="nucleotide sequence ID" value="NZ_BAAAQJ010000029.1"/>
</dbReference>
<sequence length="116" mass="12408">MSGLQREKIMAGVITRADPVRSTTTIELHGEFDLAAVDHLRHALVETIMRDRPGHLTVHLSAVTFMDSTCVGTLVAAYQTADDVGVGFSVTGAQPFLTRVLATSGLHQLFAGHHSA</sequence>
<comment type="caution">
    <text evidence="4">The sequence shown here is derived from an EMBL/GenBank/DDBJ whole genome shotgun (WGS) entry which is preliminary data.</text>
</comment>
<dbReference type="Gene3D" id="3.30.750.24">
    <property type="entry name" value="STAS domain"/>
    <property type="match status" value="1"/>
</dbReference>
<keyword evidence="5" id="KW-1185">Reference proteome</keyword>
<comment type="similarity">
    <text evidence="1 2">Belongs to the anti-sigma-factor antagonist family.</text>
</comment>
<dbReference type="InterPro" id="IPR058548">
    <property type="entry name" value="MlaB-like_STAS"/>
</dbReference>
<dbReference type="AlphaFoldDB" id="A0A8J3LYS4"/>
<dbReference type="InterPro" id="IPR002645">
    <property type="entry name" value="STAS_dom"/>
</dbReference>
<dbReference type="Pfam" id="PF13466">
    <property type="entry name" value="STAS_2"/>
    <property type="match status" value="1"/>
</dbReference>
<dbReference type="PROSITE" id="PS50801">
    <property type="entry name" value="STAS"/>
    <property type="match status" value="1"/>
</dbReference>
<name>A0A8J3LYS4_9ACTN</name>
<dbReference type="SUPFAM" id="SSF52091">
    <property type="entry name" value="SpoIIaa-like"/>
    <property type="match status" value="1"/>
</dbReference>
<feature type="domain" description="STAS" evidence="3">
    <location>
        <begin position="13"/>
        <end position="116"/>
    </location>
</feature>
<dbReference type="NCBIfam" id="TIGR00377">
    <property type="entry name" value="ant_ant_sig"/>
    <property type="match status" value="1"/>
</dbReference>
<dbReference type="PANTHER" id="PTHR33495:SF2">
    <property type="entry name" value="ANTI-SIGMA FACTOR ANTAGONIST TM_1081-RELATED"/>
    <property type="match status" value="1"/>
</dbReference>
<dbReference type="PANTHER" id="PTHR33495">
    <property type="entry name" value="ANTI-SIGMA FACTOR ANTAGONIST TM_1081-RELATED-RELATED"/>
    <property type="match status" value="1"/>
</dbReference>
<evidence type="ECO:0000256" key="1">
    <source>
        <dbReference type="ARBA" id="ARBA00009013"/>
    </source>
</evidence>
<gene>
    <name evidence="4" type="ORF">Pfl04_43850</name>
</gene>
<evidence type="ECO:0000256" key="2">
    <source>
        <dbReference type="RuleBase" id="RU003749"/>
    </source>
</evidence>
<protein>
    <recommendedName>
        <fullName evidence="2">Anti-sigma factor antagonist</fullName>
    </recommendedName>
</protein>
<dbReference type="Proteomes" id="UP000653674">
    <property type="component" value="Unassembled WGS sequence"/>
</dbReference>
<accession>A0A8J3LYS4</accession>
<organism evidence="4 5">
    <name type="scientific">Planosporangium flavigriseum</name>
    <dbReference type="NCBI Taxonomy" id="373681"/>
    <lineage>
        <taxon>Bacteria</taxon>
        <taxon>Bacillati</taxon>
        <taxon>Actinomycetota</taxon>
        <taxon>Actinomycetes</taxon>
        <taxon>Micromonosporales</taxon>
        <taxon>Micromonosporaceae</taxon>
        <taxon>Planosporangium</taxon>
    </lineage>
</organism>
<reference evidence="4" key="1">
    <citation type="submission" date="2021-01" db="EMBL/GenBank/DDBJ databases">
        <title>Whole genome shotgun sequence of Planosporangium flavigriseum NBRC 105377.</title>
        <authorList>
            <person name="Komaki H."/>
            <person name="Tamura T."/>
        </authorList>
    </citation>
    <scope>NUCLEOTIDE SEQUENCE</scope>
    <source>
        <strain evidence="4">NBRC 105377</strain>
    </source>
</reference>
<evidence type="ECO:0000259" key="3">
    <source>
        <dbReference type="PROSITE" id="PS50801"/>
    </source>
</evidence>
<dbReference type="InterPro" id="IPR036513">
    <property type="entry name" value="STAS_dom_sf"/>
</dbReference>